<evidence type="ECO:0000256" key="3">
    <source>
        <dbReference type="ARBA" id="ARBA00022692"/>
    </source>
</evidence>
<keyword evidence="7" id="KW-0325">Glycoprotein</keyword>
<keyword evidence="6" id="KW-0472">Membrane</keyword>
<keyword evidence="5" id="KW-1133">Transmembrane helix</keyword>
<dbReference type="InterPro" id="IPR008271">
    <property type="entry name" value="Ser/Thr_kinase_AS"/>
</dbReference>
<evidence type="ECO:0000256" key="8">
    <source>
        <dbReference type="SAM" id="SignalP"/>
    </source>
</evidence>
<gene>
    <name evidence="10" type="ORF">P3X46_010660</name>
</gene>
<evidence type="ECO:0000256" key="7">
    <source>
        <dbReference type="ARBA" id="ARBA00023180"/>
    </source>
</evidence>
<dbReference type="PROSITE" id="PS00108">
    <property type="entry name" value="PROTEIN_KINASE_ST"/>
    <property type="match status" value="1"/>
</dbReference>
<protein>
    <recommendedName>
        <fullName evidence="9">Protein kinase domain-containing protein</fullName>
    </recommendedName>
</protein>
<evidence type="ECO:0000256" key="6">
    <source>
        <dbReference type="ARBA" id="ARBA00023136"/>
    </source>
</evidence>
<dbReference type="InterPro" id="IPR011009">
    <property type="entry name" value="Kinase-like_dom_sf"/>
</dbReference>
<dbReference type="PROSITE" id="PS50011">
    <property type="entry name" value="PROTEIN_KINASE_DOM"/>
    <property type="match status" value="1"/>
</dbReference>
<dbReference type="SUPFAM" id="SSF56112">
    <property type="entry name" value="Protein kinase-like (PK-like)"/>
    <property type="match status" value="1"/>
</dbReference>
<evidence type="ECO:0000256" key="4">
    <source>
        <dbReference type="ARBA" id="ARBA00022729"/>
    </source>
</evidence>
<dbReference type="SMART" id="SM00220">
    <property type="entry name" value="S_TKc"/>
    <property type="match status" value="1"/>
</dbReference>
<dbReference type="InterPro" id="IPR025287">
    <property type="entry name" value="WAK_GUB"/>
</dbReference>
<keyword evidence="2" id="KW-0808">Transferase</keyword>
<feature type="chain" id="PRO_5047166808" description="Protein kinase domain-containing protein" evidence="8">
    <location>
        <begin position="28"/>
        <end position="605"/>
    </location>
</feature>
<evidence type="ECO:0000256" key="1">
    <source>
        <dbReference type="ARBA" id="ARBA00004479"/>
    </source>
</evidence>
<comment type="caution">
    <text evidence="10">The sequence shown here is derived from an EMBL/GenBank/DDBJ whole genome shotgun (WGS) entry which is preliminary data.</text>
</comment>
<evidence type="ECO:0000313" key="11">
    <source>
        <dbReference type="Proteomes" id="UP001174677"/>
    </source>
</evidence>
<keyword evidence="11" id="KW-1185">Reference proteome</keyword>
<keyword evidence="2" id="KW-0418">Kinase</keyword>
<evidence type="ECO:0000256" key="2">
    <source>
        <dbReference type="ARBA" id="ARBA00022527"/>
    </source>
</evidence>
<name>A0ABQ9MIU1_HEVBR</name>
<evidence type="ECO:0000259" key="9">
    <source>
        <dbReference type="PROSITE" id="PS50011"/>
    </source>
</evidence>
<sequence>MLTSAKLLFAGCVILVFLVQLNHTCHAISNNSCPSSSCGHISNIDYPFRLKTDSANCGRKEYELACENNVPVVYLSSAKYYVKEINYNNFKIRLAYFDVQNDNYCSLPPYPSTATYSFFWSYNSYAETYKGYLYQDLVFVTCPKPVISEVYVDTSPCNITCNSSSSSPNLEMKGYSYVKVGSDDAMDLKDSCRIERIYITSLLPRDAKNVSYADVHRSLVYGFELSWFWWGCCWNNSENLCKLDAATSIRHGCHSGTGRPSNLRPLLVKLEESALGRLLRRLKWQPALYADLDFKGCVLALLHYVVLLFAIKMLGKSKANGQEFINEVATIGRIHHVNIVRLIGFCVEGSKRALIYEFMPNGSLDKYIFSHDVGTTISIEKMYDISLGVARGIEYLHRGCNMQILHFDIKPHNILLDENFIPKVSDFGLAKLYPTDNSIVSLTAARGTLGYMAPELIYKSIGSISYKADVYSFGKLLMEMAGRRKNFNASDEHWSQIYYPSWVYDQFNEGKDIEIGDATEEERKITKKMIVVALWCIQLKPSDRPSMNKVVEMLESEIECIEMPPKPTFYPQEMPKEDFEIKASKELTNIPQSYLNSISWISNGR</sequence>
<dbReference type="Gene3D" id="3.30.200.20">
    <property type="entry name" value="Phosphorylase Kinase, domain 1"/>
    <property type="match status" value="1"/>
</dbReference>
<evidence type="ECO:0000256" key="5">
    <source>
        <dbReference type="ARBA" id="ARBA00022989"/>
    </source>
</evidence>
<keyword evidence="4 8" id="KW-0732">Signal</keyword>
<organism evidence="10 11">
    <name type="scientific">Hevea brasiliensis</name>
    <name type="common">Para rubber tree</name>
    <name type="synonym">Siphonia brasiliensis</name>
    <dbReference type="NCBI Taxonomy" id="3981"/>
    <lineage>
        <taxon>Eukaryota</taxon>
        <taxon>Viridiplantae</taxon>
        <taxon>Streptophyta</taxon>
        <taxon>Embryophyta</taxon>
        <taxon>Tracheophyta</taxon>
        <taxon>Spermatophyta</taxon>
        <taxon>Magnoliopsida</taxon>
        <taxon>eudicotyledons</taxon>
        <taxon>Gunneridae</taxon>
        <taxon>Pentapetalae</taxon>
        <taxon>rosids</taxon>
        <taxon>fabids</taxon>
        <taxon>Malpighiales</taxon>
        <taxon>Euphorbiaceae</taxon>
        <taxon>Crotonoideae</taxon>
        <taxon>Micrandreae</taxon>
        <taxon>Hevea</taxon>
    </lineage>
</organism>
<reference evidence="10" key="1">
    <citation type="journal article" date="2023" name="Plant Biotechnol. J.">
        <title>Chromosome-level wild Hevea brasiliensis genome provides new tools for genomic-assisted breeding and valuable loci to elevate rubber yield.</title>
        <authorList>
            <person name="Cheng H."/>
            <person name="Song X."/>
            <person name="Hu Y."/>
            <person name="Wu T."/>
            <person name="Yang Q."/>
            <person name="An Z."/>
            <person name="Feng S."/>
            <person name="Deng Z."/>
            <person name="Wu W."/>
            <person name="Zeng X."/>
            <person name="Tu M."/>
            <person name="Wang X."/>
            <person name="Huang H."/>
        </authorList>
    </citation>
    <scope>NUCLEOTIDE SEQUENCE</scope>
    <source>
        <strain evidence="10">MT/VB/25A 57/8</strain>
    </source>
</reference>
<dbReference type="EMBL" id="JARPOI010000006">
    <property type="protein sequence ID" value="KAJ9178809.1"/>
    <property type="molecule type" value="Genomic_DNA"/>
</dbReference>
<comment type="subcellular location">
    <subcellularLocation>
        <location evidence="1">Membrane</location>
        <topology evidence="1">Single-pass type I membrane protein</topology>
    </subcellularLocation>
</comment>
<dbReference type="Gene3D" id="1.10.510.10">
    <property type="entry name" value="Transferase(Phosphotransferase) domain 1"/>
    <property type="match status" value="1"/>
</dbReference>
<dbReference type="Proteomes" id="UP001174677">
    <property type="component" value="Chromosome 6"/>
</dbReference>
<dbReference type="Pfam" id="PF00069">
    <property type="entry name" value="Pkinase"/>
    <property type="match status" value="1"/>
</dbReference>
<dbReference type="InterPro" id="IPR000719">
    <property type="entry name" value="Prot_kinase_dom"/>
</dbReference>
<accession>A0ABQ9MIU1</accession>
<dbReference type="Pfam" id="PF13947">
    <property type="entry name" value="GUB_WAK_bind"/>
    <property type="match status" value="1"/>
</dbReference>
<dbReference type="InterPro" id="IPR045874">
    <property type="entry name" value="LRK10/LRL21-25-like"/>
</dbReference>
<evidence type="ECO:0000313" key="10">
    <source>
        <dbReference type="EMBL" id="KAJ9178809.1"/>
    </source>
</evidence>
<keyword evidence="3" id="KW-0812">Transmembrane</keyword>
<feature type="signal peptide" evidence="8">
    <location>
        <begin position="1"/>
        <end position="27"/>
    </location>
</feature>
<dbReference type="PANTHER" id="PTHR27009">
    <property type="entry name" value="RUST RESISTANCE KINASE LR10-RELATED"/>
    <property type="match status" value="1"/>
</dbReference>
<keyword evidence="2" id="KW-0723">Serine/threonine-protein kinase</keyword>
<feature type="domain" description="Protein kinase" evidence="9">
    <location>
        <begin position="264"/>
        <end position="558"/>
    </location>
</feature>
<proteinExistence type="predicted"/>